<proteinExistence type="predicted"/>
<dbReference type="Gene3D" id="2.30.30.140">
    <property type="match status" value="1"/>
</dbReference>
<feature type="region of interest" description="Disordered" evidence="4">
    <location>
        <begin position="1"/>
        <end position="34"/>
    </location>
</feature>
<evidence type="ECO:0000256" key="2">
    <source>
        <dbReference type="ARBA" id="ARBA00022737"/>
    </source>
</evidence>
<evidence type="ECO:0000313" key="7">
    <source>
        <dbReference type="Proteomes" id="UP000002281"/>
    </source>
</evidence>
<dbReference type="SMART" id="SM00333">
    <property type="entry name" value="TUDOR"/>
    <property type="match status" value="1"/>
</dbReference>
<feature type="compositionally biased region" description="Basic residues" evidence="4">
    <location>
        <begin position="12"/>
        <end position="22"/>
    </location>
</feature>
<dbReference type="SUPFAM" id="SSF63748">
    <property type="entry name" value="Tudor/PWWP/MBT"/>
    <property type="match status" value="1"/>
</dbReference>
<keyword evidence="3" id="KW-0539">Nucleus</keyword>
<dbReference type="Proteomes" id="UP000002281">
    <property type="component" value="Chromosome 5"/>
</dbReference>
<gene>
    <name evidence="6" type="primary">MTF2</name>
</gene>
<dbReference type="GeneTree" id="ENSGT00950000183180"/>
<dbReference type="CDD" id="cd20450">
    <property type="entry name" value="Tudor_MTF2"/>
    <property type="match status" value="1"/>
</dbReference>
<accession>A0A9L0TC75</accession>
<name>A0A9L0TC75_HORSE</name>
<evidence type="ECO:0000256" key="4">
    <source>
        <dbReference type="SAM" id="MobiDB-lite"/>
    </source>
</evidence>
<evidence type="ECO:0000259" key="5">
    <source>
        <dbReference type="SMART" id="SM00333"/>
    </source>
</evidence>
<comment type="subcellular location">
    <subcellularLocation>
        <location evidence="1">Nucleus</location>
    </subcellularLocation>
</comment>
<reference evidence="6" key="2">
    <citation type="submission" date="2025-08" db="UniProtKB">
        <authorList>
            <consortium name="Ensembl"/>
        </authorList>
    </citation>
    <scope>IDENTIFICATION</scope>
    <source>
        <strain evidence="6">Thoroughbred</strain>
    </source>
</reference>
<dbReference type="InterPro" id="IPR040477">
    <property type="entry name" value="KDM4-like_Tudor"/>
</dbReference>
<dbReference type="InterPro" id="IPR002999">
    <property type="entry name" value="Tudor"/>
</dbReference>
<keyword evidence="7" id="KW-1185">Reference proteome</keyword>
<dbReference type="Pfam" id="PF18104">
    <property type="entry name" value="Tudor_2"/>
    <property type="match status" value="1"/>
</dbReference>
<organism evidence="6 7">
    <name type="scientific">Equus caballus</name>
    <name type="common">Horse</name>
    <dbReference type="NCBI Taxonomy" id="9796"/>
    <lineage>
        <taxon>Eukaryota</taxon>
        <taxon>Metazoa</taxon>
        <taxon>Chordata</taxon>
        <taxon>Craniata</taxon>
        <taxon>Vertebrata</taxon>
        <taxon>Euteleostomi</taxon>
        <taxon>Mammalia</taxon>
        <taxon>Eutheria</taxon>
        <taxon>Laurasiatheria</taxon>
        <taxon>Perissodactyla</taxon>
        <taxon>Equidae</taxon>
        <taxon>Equus</taxon>
    </lineage>
</organism>
<reference evidence="6" key="3">
    <citation type="submission" date="2025-09" db="UniProtKB">
        <authorList>
            <consortium name="Ensembl"/>
        </authorList>
    </citation>
    <scope>IDENTIFICATION</scope>
    <source>
        <strain evidence="6">Thoroughbred</strain>
    </source>
</reference>
<evidence type="ECO:0000256" key="3">
    <source>
        <dbReference type="ARBA" id="ARBA00023242"/>
    </source>
</evidence>
<sequence length="127" mass="14148">MRDSTGAGNSLVHKRSPLRRNQKTPTSLTKLSLQDGHKVKKPACKFEEGQDVLARWSDGLFYLGTIKKINILKQSCFIIFEDSSKSWVLWKDIQTGNCRFGLRGPRLSLLALLTGAIKSEAMGGLIQ</sequence>
<dbReference type="AlphaFoldDB" id="A0A9L0TC75"/>
<reference evidence="6 7" key="1">
    <citation type="journal article" date="2009" name="Science">
        <title>Genome sequence, comparative analysis, and population genetics of the domestic horse.</title>
        <authorList>
            <consortium name="Broad Institute Genome Sequencing Platform"/>
            <consortium name="Broad Institute Whole Genome Assembly Team"/>
            <person name="Wade C.M."/>
            <person name="Giulotto E."/>
            <person name="Sigurdsson S."/>
            <person name="Zoli M."/>
            <person name="Gnerre S."/>
            <person name="Imsland F."/>
            <person name="Lear T.L."/>
            <person name="Adelson D.L."/>
            <person name="Bailey E."/>
            <person name="Bellone R.R."/>
            <person name="Bloecker H."/>
            <person name="Distl O."/>
            <person name="Edgar R.C."/>
            <person name="Garber M."/>
            <person name="Leeb T."/>
            <person name="Mauceli E."/>
            <person name="MacLeod J.N."/>
            <person name="Penedo M.C.T."/>
            <person name="Raison J.M."/>
            <person name="Sharpe T."/>
            <person name="Vogel J."/>
            <person name="Andersson L."/>
            <person name="Antczak D.F."/>
            <person name="Biagi T."/>
            <person name="Binns M.M."/>
            <person name="Chowdhary B.P."/>
            <person name="Coleman S.J."/>
            <person name="Della Valle G."/>
            <person name="Fryc S."/>
            <person name="Guerin G."/>
            <person name="Hasegawa T."/>
            <person name="Hill E.W."/>
            <person name="Jurka J."/>
            <person name="Kiialainen A."/>
            <person name="Lindgren G."/>
            <person name="Liu J."/>
            <person name="Magnani E."/>
            <person name="Mickelson J.R."/>
            <person name="Murray J."/>
            <person name="Nergadze S.G."/>
            <person name="Onofrio R."/>
            <person name="Pedroni S."/>
            <person name="Piras M.F."/>
            <person name="Raudsepp T."/>
            <person name="Rocchi M."/>
            <person name="Roeed K.H."/>
            <person name="Ryder O.A."/>
            <person name="Searle S."/>
            <person name="Skow L."/>
            <person name="Swinburne J.E."/>
            <person name="Syvaenen A.C."/>
            <person name="Tozaki T."/>
            <person name="Valberg S.J."/>
            <person name="Vaudin M."/>
            <person name="White J.R."/>
            <person name="Zody M.C."/>
            <person name="Lander E.S."/>
            <person name="Lindblad-Toh K."/>
        </authorList>
    </citation>
    <scope>NUCLEOTIDE SEQUENCE [LARGE SCALE GENOMIC DNA]</scope>
    <source>
        <strain evidence="6 7">Thoroughbred</strain>
    </source>
</reference>
<evidence type="ECO:0000256" key="1">
    <source>
        <dbReference type="ARBA" id="ARBA00004123"/>
    </source>
</evidence>
<evidence type="ECO:0000313" key="6">
    <source>
        <dbReference type="Ensembl" id="ENSECAP00000084716.1"/>
    </source>
</evidence>
<feature type="compositionally biased region" description="Polar residues" evidence="4">
    <location>
        <begin position="23"/>
        <end position="32"/>
    </location>
</feature>
<dbReference type="GO" id="GO:0005634">
    <property type="term" value="C:nucleus"/>
    <property type="evidence" value="ECO:0007669"/>
    <property type="project" value="UniProtKB-SubCell"/>
</dbReference>
<protein>
    <submittedName>
        <fullName evidence="6">Metal response element binding transcription factor 2</fullName>
    </submittedName>
</protein>
<feature type="domain" description="Tudor" evidence="5">
    <location>
        <begin position="44"/>
        <end position="101"/>
    </location>
</feature>
<dbReference type="FunFam" id="2.30.30.140:FF:000014">
    <property type="entry name" value="Metal-response element-binding transcription factor 2"/>
    <property type="match status" value="1"/>
</dbReference>
<keyword evidence="2" id="KW-0677">Repeat</keyword>
<dbReference type="Ensembl" id="ENSECAT00000116338.1">
    <property type="protein sequence ID" value="ENSECAP00000084716.1"/>
    <property type="gene ID" value="ENSECAG00000017368.4"/>
</dbReference>